<dbReference type="SUPFAM" id="SSF109854">
    <property type="entry name" value="DinB/YfiT-like putative metalloenzymes"/>
    <property type="match status" value="1"/>
</dbReference>
<sequence length="169" mass="19151">MTINRITDGDERAIIEDMLDRNREALIDTVRGLSEADARRKLVPSLTTPISLIKHAAGAERIWFQRFWAGLGEADCDGYSRRDEGTFAVADDESLADVIAEFERASRRSREIAARFDLDDTKDNPREGKVSMRWTLLAMIEEFARHAGHGDILREQIDQAREPAHGERA</sequence>
<dbReference type="KEGG" id="nbr:O3I_020525"/>
<gene>
    <name evidence="1" type="ORF">O3I_020525</name>
</gene>
<reference evidence="1 2" key="1">
    <citation type="journal article" date="2012" name="J. Bacteriol.">
        <title>Complete genome sequence of Nocardia brasiliensis HUJEG-1.</title>
        <authorList>
            <person name="Vera-Cabrera L."/>
            <person name="Ortiz-Lopez R."/>
            <person name="Elizondo-Gonzalez R."/>
            <person name="Perez-Maya A.A."/>
            <person name="Ocampo-Candiani J."/>
        </authorList>
    </citation>
    <scope>NUCLEOTIDE SEQUENCE [LARGE SCALE GENOMIC DNA]</scope>
    <source>
        <strain evidence="2">ATCC 700358</strain>
    </source>
</reference>
<keyword evidence="2" id="KW-1185">Reference proteome</keyword>
<evidence type="ECO:0000313" key="2">
    <source>
        <dbReference type="Proteomes" id="UP000006304"/>
    </source>
</evidence>
<accession>K0EYC9</accession>
<dbReference type="STRING" id="1133849.O3I_020525"/>
<dbReference type="Pfam" id="PF04978">
    <property type="entry name" value="MST"/>
    <property type="match status" value="1"/>
</dbReference>
<dbReference type="AlphaFoldDB" id="K0EYC9"/>
<dbReference type="EMBL" id="CP003876">
    <property type="protein sequence ID" value="AFU02064.1"/>
    <property type="molecule type" value="Genomic_DNA"/>
</dbReference>
<evidence type="ECO:0008006" key="3">
    <source>
        <dbReference type="Google" id="ProtNLM"/>
    </source>
</evidence>
<organism evidence="1 2">
    <name type="scientific">Nocardia brasiliensis (strain ATCC 700358 / HUJEG-1)</name>
    <dbReference type="NCBI Taxonomy" id="1133849"/>
    <lineage>
        <taxon>Bacteria</taxon>
        <taxon>Bacillati</taxon>
        <taxon>Actinomycetota</taxon>
        <taxon>Actinomycetes</taxon>
        <taxon>Mycobacteriales</taxon>
        <taxon>Nocardiaceae</taxon>
        <taxon>Nocardia</taxon>
    </lineage>
</organism>
<name>K0EYC9_NOCB7</name>
<dbReference type="eggNOG" id="COG2318">
    <property type="taxonomic scope" value="Bacteria"/>
</dbReference>
<dbReference type="Proteomes" id="UP000006304">
    <property type="component" value="Chromosome"/>
</dbReference>
<dbReference type="InterPro" id="IPR007061">
    <property type="entry name" value="MST-like"/>
</dbReference>
<proteinExistence type="predicted"/>
<dbReference type="InterPro" id="IPR034660">
    <property type="entry name" value="DinB/YfiT-like"/>
</dbReference>
<dbReference type="Gene3D" id="1.20.120.450">
    <property type="entry name" value="dinb family like domain"/>
    <property type="match status" value="1"/>
</dbReference>
<dbReference type="HOGENOM" id="CLU_097062_2_1_11"/>
<evidence type="ECO:0000313" key="1">
    <source>
        <dbReference type="EMBL" id="AFU02064.1"/>
    </source>
</evidence>
<protein>
    <recommendedName>
        <fullName evidence="3">Mini-circle protein</fullName>
    </recommendedName>
</protein>